<dbReference type="AlphaFoldDB" id="A0A3R7Q051"/>
<dbReference type="InterPro" id="IPR036412">
    <property type="entry name" value="HAD-like_sf"/>
</dbReference>
<protein>
    <submittedName>
        <fullName evidence="6">Phosphoglycolate phosphatase</fullName>
    </submittedName>
</protein>
<dbReference type="PANTHER" id="PTHR19288">
    <property type="entry name" value="4-NITROPHENYLPHOSPHATASE-RELATED"/>
    <property type="match status" value="1"/>
</dbReference>
<keyword evidence="1 2" id="KW-0378">Hydrolase</keyword>
<evidence type="ECO:0000256" key="1">
    <source>
        <dbReference type="ARBA" id="ARBA00022801"/>
    </source>
</evidence>
<evidence type="ECO:0000256" key="4">
    <source>
        <dbReference type="PIRSR" id="PIRSR000915-2"/>
    </source>
</evidence>
<proteinExistence type="inferred from homology"/>
<dbReference type="Gene3D" id="3.40.50.1000">
    <property type="entry name" value="HAD superfamily/HAD-like"/>
    <property type="match status" value="2"/>
</dbReference>
<reference evidence="6 7" key="1">
    <citation type="submission" date="2018-04" db="EMBL/GenBank/DDBJ databases">
        <authorList>
            <person name="Zhang X."/>
            <person name="Yuan J."/>
            <person name="Li F."/>
            <person name="Xiang J."/>
        </authorList>
    </citation>
    <scope>NUCLEOTIDE SEQUENCE [LARGE SCALE GENOMIC DNA]</scope>
    <source>
        <tissue evidence="6">Muscle</tissue>
    </source>
</reference>
<feature type="binding site" evidence="4">
    <location>
        <position position="225"/>
    </location>
    <ligand>
        <name>substrate</name>
    </ligand>
</feature>
<dbReference type="Pfam" id="PF13344">
    <property type="entry name" value="Hydrolase_6"/>
    <property type="match status" value="1"/>
</dbReference>
<dbReference type="NCBIfam" id="TIGR01460">
    <property type="entry name" value="HAD-SF-IIA"/>
    <property type="match status" value="1"/>
</dbReference>
<dbReference type="OrthoDB" id="413953at2759"/>
<feature type="binding site" evidence="5">
    <location>
        <position position="28"/>
    </location>
    <ligand>
        <name>Mg(2+)</name>
        <dbReference type="ChEBI" id="CHEBI:18420"/>
    </ligand>
</feature>
<dbReference type="EMBL" id="QCYY01000803">
    <property type="protein sequence ID" value="ROT82562.1"/>
    <property type="molecule type" value="Genomic_DNA"/>
</dbReference>
<evidence type="ECO:0000313" key="6">
    <source>
        <dbReference type="EMBL" id="ROT82562.1"/>
    </source>
</evidence>
<dbReference type="Proteomes" id="UP000283509">
    <property type="component" value="Unassembled WGS sequence"/>
</dbReference>
<dbReference type="InterPro" id="IPR006349">
    <property type="entry name" value="PGP_euk"/>
</dbReference>
<feature type="binding site" evidence="5">
    <location>
        <position position="26"/>
    </location>
    <ligand>
        <name>Mg(2+)</name>
        <dbReference type="ChEBI" id="CHEBI:18420"/>
    </ligand>
</feature>
<dbReference type="Pfam" id="PF13242">
    <property type="entry name" value="Hydrolase_like"/>
    <property type="match status" value="1"/>
</dbReference>
<feature type="binding site" evidence="5">
    <location>
        <position position="250"/>
    </location>
    <ligand>
        <name>Mg(2+)</name>
        <dbReference type="ChEBI" id="CHEBI:18420"/>
    </ligand>
</feature>
<dbReference type="PIRSF" id="PIRSF000915">
    <property type="entry name" value="PGP-type_phosphatase"/>
    <property type="match status" value="1"/>
</dbReference>
<gene>
    <name evidence="6" type="ORF">C7M84_024263</name>
</gene>
<evidence type="ECO:0000313" key="7">
    <source>
        <dbReference type="Proteomes" id="UP000283509"/>
    </source>
</evidence>
<dbReference type="GO" id="GO:0016791">
    <property type="term" value="F:phosphatase activity"/>
    <property type="evidence" value="ECO:0007669"/>
    <property type="project" value="InterPro"/>
</dbReference>
<keyword evidence="7" id="KW-1185">Reference proteome</keyword>
<dbReference type="PANTHER" id="PTHR19288:SF93">
    <property type="entry name" value="FI11325P-RELATED"/>
    <property type="match status" value="1"/>
</dbReference>
<dbReference type="NCBIfam" id="TIGR01452">
    <property type="entry name" value="PGP_euk"/>
    <property type="match status" value="1"/>
</dbReference>
<feature type="active site" description="Nucleophile" evidence="3">
    <location>
        <position position="26"/>
    </location>
</feature>
<accession>A0A3R7Q051</accession>
<comment type="cofactor">
    <cofactor evidence="5">
        <name>Mg(2+)</name>
        <dbReference type="ChEBI" id="CHEBI:18420"/>
    </cofactor>
    <text evidence="5">Divalent metal ions. Mg(2+) is the most effective.</text>
</comment>
<organism evidence="6 7">
    <name type="scientific">Penaeus vannamei</name>
    <name type="common">Whiteleg shrimp</name>
    <name type="synonym">Litopenaeus vannamei</name>
    <dbReference type="NCBI Taxonomy" id="6689"/>
    <lineage>
        <taxon>Eukaryota</taxon>
        <taxon>Metazoa</taxon>
        <taxon>Ecdysozoa</taxon>
        <taxon>Arthropoda</taxon>
        <taxon>Crustacea</taxon>
        <taxon>Multicrustacea</taxon>
        <taxon>Malacostraca</taxon>
        <taxon>Eumalacostraca</taxon>
        <taxon>Eucarida</taxon>
        <taxon>Decapoda</taxon>
        <taxon>Dendrobranchiata</taxon>
        <taxon>Penaeoidea</taxon>
        <taxon>Penaeidae</taxon>
        <taxon>Penaeus</taxon>
    </lineage>
</organism>
<reference evidence="6 7" key="2">
    <citation type="submission" date="2019-01" db="EMBL/GenBank/DDBJ databases">
        <title>The decoding of complex shrimp genome reveals the adaptation for benthos swimmer, frequently molting mechanism and breeding impact on genome.</title>
        <authorList>
            <person name="Sun Y."/>
            <person name="Gao Y."/>
            <person name="Yu Y."/>
        </authorList>
    </citation>
    <scope>NUCLEOTIDE SEQUENCE [LARGE SCALE GENOMIC DNA]</scope>
    <source>
        <tissue evidence="6">Muscle</tissue>
    </source>
</reference>
<dbReference type="InterPro" id="IPR023214">
    <property type="entry name" value="HAD_sf"/>
</dbReference>
<dbReference type="GO" id="GO:0005737">
    <property type="term" value="C:cytoplasm"/>
    <property type="evidence" value="ECO:0007669"/>
    <property type="project" value="TreeGrafter"/>
</dbReference>
<evidence type="ECO:0000256" key="2">
    <source>
        <dbReference type="PIRNR" id="PIRNR000915"/>
    </source>
</evidence>
<evidence type="ECO:0000256" key="3">
    <source>
        <dbReference type="PIRSR" id="PIRSR000915-1"/>
    </source>
</evidence>
<evidence type="ECO:0000256" key="5">
    <source>
        <dbReference type="PIRSR" id="PIRSR000915-3"/>
    </source>
</evidence>
<dbReference type="STRING" id="6689.A0A3R7Q051"/>
<keyword evidence="5" id="KW-0479">Metal-binding</keyword>
<feature type="active site" description="Proton donor" evidence="3">
    <location>
        <position position="28"/>
    </location>
</feature>
<dbReference type="SUPFAM" id="SSF56784">
    <property type="entry name" value="HAD-like"/>
    <property type="match status" value="1"/>
</dbReference>
<comment type="caution">
    <text evidence="6">The sequence shown here is derived from an EMBL/GenBank/DDBJ whole genome shotgun (WGS) entry which is preliminary data.</text>
</comment>
<name>A0A3R7Q051_PENVA</name>
<keyword evidence="5" id="KW-0460">Magnesium</keyword>
<dbReference type="GO" id="GO:0046872">
    <property type="term" value="F:metal ion binding"/>
    <property type="evidence" value="ECO:0007669"/>
    <property type="project" value="UniProtKB-KW"/>
</dbReference>
<comment type="similarity">
    <text evidence="2">Belongs to the HAD-like hydrolase superfamily.</text>
</comment>
<dbReference type="InterPro" id="IPR006357">
    <property type="entry name" value="HAD-SF_hydro_IIA"/>
</dbReference>
<sequence>METLPMSMDRDSLIQLLSEIDTVLLDCDGVLWQGAQGMDVIPRSREALERLKQMGKRVFLITNNSTKTQDHYFAKCRQLGFNVEKDHILSSPYIAAQYLKEIGFDKKAYIIGSPGLAEEIQKVGITTIGTGPETIEGPLYNAVVEGKLGLDPGVGAVVVGFDRDFNYDKLLRATCYLKDPDCLFIATNTDEKYIVQGTNYHLPAAGIIVNAIEAASERPARVMGKPSLNIFHMLQARFNLQPEKTLLFGDTLHTDILFGNESGMWSILVLSGVSTLMEARELPQDPQKQKQLPLFYLQSLGDILTLMDEQVNGGVNEQQN</sequence>